<evidence type="ECO:0000313" key="2">
    <source>
        <dbReference type="EMBL" id="BDR52102.1"/>
    </source>
</evidence>
<keyword evidence="1" id="KW-1133">Transmembrane helix</keyword>
<organism evidence="2 3">
    <name type="scientific">Bombiscardovia nodaiensis</name>
    <dbReference type="NCBI Taxonomy" id="2932181"/>
    <lineage>
        <taxon>Bacteria</taxon>
        <taxon>Bacillati</taxon>
        <taxon>Actinomycetota</taxon>
        <taxon>Actinomycetes</taxon>
        <taxon>Bifidobacteriales</taxon>
        <taxon>Bifidobacteriaceae</taxon>
        <taxon>Bombiscardovia</taxon>
    </lineage>
</organism>
<keyword evidence="1" id="KW-0472">Membrane</keyword>
<evidence type="ECO:0000313" key="3">
    <source>
        <dbReference type="Proteomes" id="UP001321766"/>
    </source>
</evidence>
<feature type="transmembrane region" description="Helical" evidence="1">
    <location>
        <begin position="25"/>
        <end position="48"/>
    </location>
</feature>
<keyword evidence="1" id="KW-0812">Transmembrane</keyword>
<reference evidence="2 3" key="1">
    <citation type="journal article" date="2023" name="Microbiol. Spectr.">
        <title>Symbiosis of Carpenter Bees with Uncharacterized Lactic Acid Bacteria Showing NAD Auxotrophy.</title>
        <authorList>
            <person name="Kawasaki S."/>
            <person name="Ozawa K."/>
            <person name="Mori T."/>
            <person name="Yamamoto A."/>
            <person name="Ito M."/>
            <person name="Ohkuma M."/>
            <person name="Sakamoto M."/>
            <person name="Matsutani M."/>
        </authorList>
    </citation>
    <scope>NUCLEOTIDE SEQUENCE [LARGE SCALE GENOMIC DNA]</scope>
    <source>
        <strain evidence="2 3">Kim37-2</strain>
    </source>
</reference>
<gene>
    <name evidence="2" type="ORF">KIM372_00090</name>
</gene>
<accession>A0ABM8B5H8</accession>
<proteinExistence type="predicted"/>
<evidence type="ECO:0000256" key="1">
    <source>
        <dbReference type="SAM" id="Phobius"/>
    </source>
</evidence>
<feature type="transmembrane region" description="Helical" evidence="1">
    <location>
        <begin position="60"/>
        <end position="80"/>
    </location>
</feature>
<dbReference type="EMBL" id="AP026798">
    <property type="protein sequence ID" value="BDR52102.1"/>
    <property type="molecule type" value="Genomic_DNA"/>
</dbReference>
<dbReference type="Proteomes" id="UP001321766">
    <property type="component" value="Chromosome"/>
</dbReference>
<name>A0ABM8B5H8_9BIFI</name>
<protein>
    <submittedName>
        <fullName evidence="2">Uncharacterized protein</fullName>
    </submittedName>
</protein>
<sequence>MKAHVFIEQYSDNMLHYIGSFSSSFAMSIAMWPLASLLLTLPVLALIYHRYHRLRFVSAMTAYLVILYLLSLVFFTLWPMPDDRAAFCATHNYPAQLHPCSSSTT</sequence>
<keyword evidence="3" id="KW-1185">Reference proteome</keyword>